<dbReference type="RefSeq" id="WP_203166212.1">
    <property type="nucleotide sequence ID" value="NZ_JAEVLS010000001.1"/>
</dbReference>
<dbReference type="InterPro" id="IPR051411">
    <property type="entry name" value="Polyketide_trans_af380"/>
</dbReference>
<protein>
    <submittedName>
        <fullName evidence="2">Alpha/beta hydrolase</fullName>
    </submittedName>
</protein>
<evidence type="ECO:0000313" key="2">
    <source>
        <dbReference type="EMBL" id="MBM0104268.1"/>
    </source>
</evidence>
<accession>A0ABS1WTG3</accession>
<proteinExistence type="predicted"/>
<dbReference type="EMBL" id="JAEVLS010000001">
    <property type="protein sequence ID" value="MBM0104268.1"/>
    <property type="molecule type" value="Genomic_DNA"/>
</dbReference>
<dbReference type="Gene3D" id="3.40.50.1820">
    <property type="entry name" value="alpha/beta hydrolase"/>
    <property type="match status" value="1"/>
</dbReference>
<reference evidence="2 3" key="1">
    <citation type="journal article" date="2021" name="Int. J. Syst. Evol. Microbiol.">
        <title>Steroidobacter gossypii sp. nov., isolated from soil of cotton cropping field.</title>
        <authorList>
            <person name="Huang R."/>
            <person name="Yang S."/>
            <person name="Zhen C."/>
            <person name="Liu W."/>
        </authorList>
    </citation>
    <scope>NUCLEOTIDE SEQUENCE [LARGE SCALE GENOMIC DNA]</scope>
    <source>
        <strain evidence="2 3">S1-65</strain>
    </source>
</reference>
<dbReference type="InterPro" id="IPR000073">
    <property type="entry name" value="AB_hydrolase_1"/>
</dbReference>
<dbReference type="PANTHER" id="PTHR47751:SF1">
    <property type="entry name" value="SUPERFAMILY HYDROLASE, PUTATIVE (AFU_ORTHOLOGUE AFUA_2G16580)-RELATED"/>
    <property type="match status" value="1"/>
</dbReference>
<dbReference type="InterPro" id="IPR029058">
    <property type="entry name" value="AB_hydrolase_fold"/>
</dbReference>
<keyword evidence="2" id="KW-0378">Hydrolase</keyword>
<keyword evidence="3" id="KW-1185">Reference proteome</keyword>
<comment type="caution">
    <text evidence="2">The sequence shown here is derived from an EMBL/GenBank/DDBJ whole genome shotgun (WGS) entry which is preliminary data.</text>
</comment>
<sequence>MNRVAFDSDGIELIGDLYIPKNGRAGQRRPAIVIVGSLTSVKEQMSGLYARRLAEQGFVTLAFDYRNFGESGGEPRQYESPRQHVADIRNAVSFLSTHATVDPGRIAGLGICTGGAYMAVATATESRIKAFAAVASHLASEQTNLMLYGGESGVAARRQAGRRAMSRYRSDGHVEYLLAYSNKPGDATASHSGPMEYYFDASRGYILPWTNRFAVMSWEEWLDFDALSAAPNIRVPSLVIHGDNSALPGNAKTFFEKLGTEAKQLVWSNEPHFDFYDRDASKRAAEAVAKHFHQALASEPRT</sequence>
<dbReference type="PANTHER" id="PTHR47751">
    <property type="entry name" value="SUPERFAMILY HYDROLASE, PUTATIVE (AFU_ORTHOLOGUE AFUA_2G16580)-RELATED"/>
    <property type="match status" value="1"/>
</dbReference>
<name>A0ABS1WTG3_9GAMM</name>
<dbReference type="GO" id="GO:0016787">
    <property type="term" value="F:hydrolase activity"/>
    <property type="evidence" value="ECO:0007669"/>
    <property type="project" value="UniProtKB-KW"/>
</dbReference>
<organism evidence="2 3">
    <name type="scientific">Steroidobacter gossypii</name>
    <dbReference type="NCBI Taxonomy" id="2805490"/>
    <lineage>
        <taxon>Bacteria</taxon>
        <taxon>Pseudomonadati</taxon>
        <taxon>Pseudomonadota</taxon>
        <taxon>Gammaproteobacteria</taxon>
        <taxon>Steroidobacterales</taxon>
        <taxon>Steroidobacteraceae</taxon>
        <taxon>Steroidobacter</taxon>
    </lineage>
</organism>
<evidence type="ECO:0000259" key="1">
    <source>
        <dbReference type="Pfam" id="PF00561"/>
    </source>
</evidence>
<feature type="domain" description="AB hydrolase-1" evidence="1">
    <location>
        <begin position="34"/>
        <end position="278"/>
    </location>
</feature>
<dbReference type="Proteomes" id="UP000661077">
    <property type="component" value="Unassembled WGS sequence"/>
</dbReference>
<dbReference type="Pfam" id="PF00561">
    <property type="entry name" value="Abhydrolase_1"/>
    <property type="match status" value="1"/>
</dbReference>
<evidence type="ECO:0000313" key="3">
    <source>
        <dbReference type="Proteomes" id="UP000661077"/>
    </source>
</evidence>
<dbReference type="SUPFAM" id="SSF53474">
    <property type="entry name" value="alpha/beta-Hydrolases"/>
    <property type="match status" value="1"/>
</dbReference>
<gene>
    <name evidence="2" type="ORF">JM946_05900</name>
</gene>
<dbReference type="Gene3D" id="1.10.10.800">
    <property type="match status" value="1"/>
</dbReference>